<proteinExistence type="predicted"/>
<dbReference type="AlphaFoldDB" id="A0A8T1RID8"/>
<dbReference type="GO" id="GO:0003723">
    <property type="term" value="F:RNA binding"/>
    <property type="evidence" value="ECO:0007669"/>
    <property type="project" value="InterPro"/>
</dbReference>
<name>A0A8T1RID8_CARIL</name>
<keyword evidence="4" id="KW-1185">Reference proteome</keyword>
<dbReference type="PANTHER" id="PTHR47926:SF532">
    <property type="entry name" value="PENTACOTRIPEPTIDE-REPEAT REGION OF PRORP DOMAIN-CONTAINING PROTEIN"/>
    <property type="match status" value="1"/>
</dbReference>
<sequence>MISGYVNASDSSEALDLFSNMCIQLGLRMDHFTVSLAIKACALILNLYYGELLHGYSVKSGFVNSVFVGSALLDIVFDEMPIRNVVSWTTIITGLVHAGYNMEGLVYFCEMQRSKACADVGALNYGRVIHAKTMKKGYEDAGRGFMDNHYNNLCSDGCESNEYTFAAIICCVANLARIEWGEQLHVHVLCVGFVDFLSVANSVMAILVFHGMTKKDVVSWSTIIAAYSQGGYGEEAFEYSSWMRKEGPKPNEFAFSNVLSVCGSMAILEQGKQLHAYVLSVGLECTALIQSALINMYFKCGSIKEALKIFDVMENDDIVSWTAMIVGYAKHGLSQEAIDVFEKIPKVGLRPDAVSFIGVLTACRHAGLADLGFHYFNLMTNKYRINPSKEHYGCMIDLLCLAGRLSDAENMIKHMPFQQDDVVWSTLLRASRVQGDVDCGIRSAEEILKLDPTNLRKMMKAKGVVKELGWSWIKVNDQVSAFVAGDRSHPQASRTEIVIQEVGSISNNVEG</sequence>
<dbReference type="InterPro" id="IPR046960">
    <property type="entry name" value="PPR_At4g14850-like_plant"/>
</dbReference>
<dbReference type="GO" id="GO:0009451">
    <property type="term" value="P:RNA modification"/>
    <property type="evidence" value="ECO:0007669"/>
    <property type="project" value="InterPro"/>
</dbReference>
<dbReference type="PROSITE" id="PS51375">
    <property type="entry name" value="PPR"/>
    <property type="match status" value="2"/>
</dbReference>
<evidence type="ECO:0000256" key="2">
    <source>
        <dbReference type="PROSITE-ProRule" id="PRU00708"/>
    </source>
</evidence>
<organism evidence="3 4">
    <name type="scientific">Carya illinoinensis</name>
    <name type="common">Pecan</name>
    <dbReference type="NCBI Taxonomy" id="32201"/>
    <lineage>
        <taxon>Eukaryota</taxon>
        <taxon>Viridiplantae</taxon>
        <taxon>Streptophyta</taxon>
        <taxon>Embryophyta</taxon>
        <taxon>Tracheophyta</taxon>
        <taxon>Spermatophyta</taxon>
        <taxon>Magnoliopsida</taxon>
        <taxon>eudicotyledons</taxon>
        <taxon>Gunneridae</taxon>
        <taxon>Pentapetalae</taxon>
        <taxon>rosids</taxon>
        <taxon>fabids</taxon>
        <taxon>Fagales</taxon>
        <taxon>Juglandaceae</taxon>
        <taxon>Carya</taxon>
    </lineage>
</organism>
<keyword evidence="1" id="KW-0677">Repeat</keyword>
<reference evidence="3" key="1">
    <citation type="submission" date="2020-12" db="EMBL/GenBank/DDBJ databases">
        <title>WGS assembly of Carya illinoinensis cv. Pawnee.</title>
        <authorList>
            <person name="Platts A."/>
            <person name="Shu S."/>
            <person name="Wright S."/>
            <person name="Barry K."/>
            <person name="Edger P."/>
            <person name="Pires J.C."/>
            <person name="Schmutz J."/>
        </authorList>
    </citation>
    <scope>NUCLEOTIDE SEQUENCE</scope>
    <source>
        <tissue evidence="3">Leaf</tissue>
    </source>
</reference>
<feature type="repeat" description="PPR" evidence="2">
    <location>
        <begin position="216"/>
        <end position="250"/>
    </location>
</feature>
<feature type="repeat" description="PPR" evidence="2">
    <location>
        <begin position="317"/>
        <end position="351"/>
    </location>
</feature>
<evidence type="ECO:0000256" key="1">
    <source>
        <dbReference type="ARBA" id="ARBA00022737"/>
    </source>
</evidence>
<dbReference type="NCBIfam" id="TIGR00756">
    <property type="entry name" value="PPR"/>
    <property type="match status" value="2"/>
</dbReference>
<gene>
    <name evidence="3" type="ORF">CIPAW_01G044900</name>
</gene>
<dbReference type="PANTHER" id="PTHR47926">
    <property type="entry name" value="PENTATRICOPEPTIDE REPEAT-CONTAINING PROTEIN"/>
    <property type="match status" value="1"/>
</dbReference>
<dbReference type="InterPro" id="IPR002885">
    <property type="entry name" value="PPR_rpt"/>
</dbReference>
<evidence type="ECO:0000313" key="3">
    <source>
        <dbReference type="EMBL" id="KAG6666626.1"/>
    </source>
</evidence>
<dbReference type="EMBL" id="CM031809">
    <property type="protein sequence ID" value="KAG6666626.1"/>
    <property type="molecule type" value="Genomic_DNA"/>
</dbReference>
<dbReference type="Pfam" id="PF01535">
    <property type="entry name" value="PPR"/>
    <property type="match status" value="3"/>
</dbReference>
<accession>A0A8T1RID8</accession>
<dbReference type="Pfam" id="PF13041">
    <property type="entry name" value="PPR_2"/>
    <property type="match status" value="2"/>
</dbReference>
<comment type="caution">
    <text evidence="3">The sequence shown here is derived from an EMBL/GenBank/DDBJ whole genome shotgun (WGS) entry which is preliminary data.</text>
</comment>
<dbReference type="Proteomes" id="UP000811609">
    <property type="component" value="Chromosome 1"/>
</dbReference>
<protein>
    <recommendedName>
        <fullName evidence="5">Pentatricopeptide repeat-containing protein</fullName>
    </recommendedName>
</protein>
<evidence type="ECO:0000313" key="4">
    <source>
        <dbReference type="Proteomes" id="UP000811609"/>
    </source>
</evidence>
<dbReference type="FunFam" id="1.25.40.10:FF:000090">
    <property type="entry name" value="Pentatricopeptide repeat-containing protein, chloroplastic"/>
    <property type="match status" value="1"/>
</dbReference>
<evidence type="ECO:0008006" key="5">
    <source>
        <dbReference type="Google" id="ProtNLM"/>
    </source>
</evidence>